<dbReference type="AlphaFoldDB" id="A0A543HJT0"/>
<dbReference type="SUPFAM" id="SSF55904">
    <property type="entry name" value="Ornithine decarboxylase C-terminal domain"/>
    <property type="match status" value="1"/>
</dbReference>
<evidence type="ECO:0000256" key="1">
    <source>
        <dbReference type="ARBA" id="ARBA00001933"/>
    </source>
</evidence>
<sequence length="500" mass="52107">MGEAPDPRDPRGLRARAPLLDAWLSHAERSPHPFTIPGHKQRTDLVGDIVRDDVPLYGGLDEVKLSGGLLQRAEARAARAWGADLCRFSVGGSTHGNQTLALAVGRPGDRVVVQRTLHRSMLLGLVLAGLEPVWVSPELDVRWGMPCGLAPETLAAALGAAPDARAVFVTDPSYVGTVGRVGDLADVAHAHGIPLVVDAAWAAHFGWHPDLPPHALAQGADALVTSAHKTLPAWSQAALVLARTERIDPARLDAAFEATHTTSPAGAILASTDAAVALLERDGEALLGDLIDLVADARRTLAAVEGVVVLEGTHVDPAKLVVLLAGTGVDGVLVERDLIAAGLPVEMADRDTLVALATLADDRSSIGRLVETLTAVVERHRAEPRPTVPAASWSVVPVQGCSPREAFFADRERLPLRAAVGRTSTELVAPYPPGVPVLAPGEVVTEHVVGALESARAAGVRIAYAADPLLTTLDVVAEPRVAGPVSLARATPAHGDTTAS</sequence>
<name>A0A543HJT0_9MICO</name>
<keyword evidence="9" id="KW-1185">Reference proteome</keyword>
<comment type="cofactor">
    <cofactor evidence="1">
        <name>pyridoxal 5'-phosphate</name>
        <dbReference type="ChEBI" id="CHEBI:597326"/>
    </cofactor>
</comment>
<feature type="domain" description="Orn/Lys/Arg decarboxylase C-terminal" evidence="7">
    <location>
        <begin position="409"/>
        <end position="447"/>
    </location>
</feature>
<accession>A0A543HJT0</accession>
<evidence type="ECO:0000259" key="6">
    <source>
        <dbReference type="Pfam" id="PF01276"/>
    </source>
</evidence>
<evidence type="ECO:0000256" key="2">
    <source>
        <dbReference type="ARBA" id="ARBA00010671"/>
    </source>
</evidence>
<keyword evidence="3" id="KW-0210">Decarboxylase</keyword>
<dbReference type="PANTHER" id="PTHR43277:SF4">
    <property type="entry name" value="ARGININE DECARBOXYLASE"/>
    <property type="match status" value="1"/>
</dbReference>
<dbReference type="InterPro" id="IPR008286">
    <property type="entry name" value="Prn/Lys/Arg_de-COase_C"/>
</dbReference>
<dbReference type="Pfam" id="PF01276">
    <property type="entry name" value="OKR_DC_1"/>
    <property type="match status" value="1"/>
</dbReference>
<dbReference type="SUPFAM" id="SSF53383">
    <property type="entry name" value="PLP-dependent transferases"/>
    <property type="match status" value="1"/>
</dbReference>
<dbReference type="InterPro" id="IPR000310">
    <property type="entry name" value="Orn/Lys/Arg_deCO2ase_major_dom"/>
</dbReference>
<dbReference type="Gene3D" id="3.90.100.10">
    <property type="entry name" value="Orn/Lys/Arg decarboxylase, C-terminal domain"/>
    <property type="match status" value="1"/>
</dbReference>
<dbReference type="PANTHER" id="PTHR43277">
    <property type="entry name" value="ARGININE DECARBOXYLASE"/>
    <property type="match status" value="1"/>
</dbReference>
<evidence type="ECO:0000256" key="4">
    <source>
        <dbReference type="ARBA" id="ARBA00022898"/>
    </source>
</evidence>
<dbReference type="InterPro" id="IPR015424">
    <property type="entry name" value="PyrdxlP-dep_Trfase"/>
</dbReference>
<dbReference type="InterPro" id="IPR015421">
    <property type="entry name" value="PyrdxlP-dep_Trfase_major"/>
</dbReference>
<dbReference type="EMBL" id="VFPM01000003">
    <property type="protein sequence ID" value="TQM58519.1"/>
    <property type="molecule type" value="Genomic_DNA"/>
</dbReference>
<dbReference type="InterPro" id="IPR036633">
    <property type="entry name" value="Prn/Lys/Arg_de-COase_C_sf"/>
</dbReference>
<evidence type="ECO:0000313" key="8">
    <source>
        <dbReference type="EMBL" id="TQM58519.1"/>
    </source>
</evidence>
<proteinExistence type="inferred from homology"/>
<feature type="domain" description="Orn/Lys/Arg decarboxylases family 1 pyridoxal-P attachment site" evidence="6">
    <location>
        <begin position="18"/>
        <end position="319"/>
    </location>
</feature>
<dbReference type="OrthoDB" id="9815233at2"/>
<dbReference type="GO" id="GO:0016831">
    <property type="term" value="F:carboxy-lyase activity"/>
    <property type="evidence" value="ECO:0007669"/>
    <property type="project" value="UniProtKB-KW"/>
</dbReference>
<evidence type="ECO:0000313" key="9">
    <source>
        <dbReference type="Proteomes" id="UP000316747"/>
    </source>
</evidence>
<dbReference type="InterPro" id="IPR052357">
    <property type="entry name" value="Orn_Lys_Arg_decarboxylase-I"/>
</dbReference>
<comment type="caution">
    <text evidence="8">The sequence shown here is derived from an EMBL/GenBank/DDBJ whole genome shotgun (WGS) entry which is preliminary data.</text>
</comment>
<dbReference type="Pfam" id="PF03711">
    <property type="entry name" value="OKR_DC_1_C"/>
    <property type="match status" value="1"/>
</dbReference>
<organism evidence="8 9">
    <name type="scientific">Humibacillus xanthopallidus</name>
    <dbReference type="NCBI Taxonomy" id="412689"/>
    <lineage>
        <taxon>Bacteria</taxon>
        <taxon>Bacillati</taxon>
        <taxon>Actinomycetota</taxon>
        <taxon>Actinomycetes</taxon>
        <taxon>Micrococcales</taxon>
        <taxon>Intrasporangiaceae</taxon>
        <taxon>Humibacillus</taxon>
    </lineage>
</organism>
<gene>
    <name evidence="8" type="ORF">FBY41_3887</name>
</gene>
<keyword evidence="5" id="KW-0456">Lyase</keyword>
<dbReference type="Proteomes" id="UP000316747">
    <property type="component" value="Unassembled WGS sequence"/>
</dbReference>
<keyword evidence="4" id="KW-0663">Pyridoxal phosphate</keyword>
<evidence type="ECO:0000256" key="5">
    <source>
        <dbReference type="ARBA" id="ARBA00023239"/>
    </source>
</evidence>
<dbReference type="RefSeq" id="WP_141846018.1">
    <property type="nucleotide sequence ID" value="NZ_VFPM01000003.1"/>
</dbReference>
<comment type="similarity">
    <text evidence="2">Belongs to the Orn/Lys/Arg decarboxylase class-I family.</text>
</comment>
<evidence type="ECO:0000259" key="7">
    <source>
        <dbReference type="Pfam" id="PF03711"/>
    </source>
</evidence>
<dbReference type="Gene3D" id="3.40.640.10">
    <property type="entry name" value="Type I PLP-dependent aspartate aminotransferase-like (Major domain)"/>
    <property type="match status" value="1"/>
</dbReference>
<reference evidence="8 9" key="1">
    <citation type="submission" date="2019-06" db="EMBL/GenBank/DDBJ databases">
        <title>Genome sequencing of plant associated microbes to promote plant fitness in Sorghum bicolor and Oryza sativa.</title>
        <authorList>
            <person name="Coleman-Derr D."/>
        </authorList>
    </citation>
    <scope>NUCLEOTIDE SEQUENCE [LARGE SCALE GENOMIC DNA]</scope>
    <source>
        <strain evidence="8 9">KV-663</strain>
    </source>
</reference>
<protein>
    <submittedName>
        <fullName evidence="8">Lysine decarboxylase</fullName>
    </submittedName>
</protein>
<evidence type="ECO:0000256" key="3">
    <source>
        <dbReference type="ARBA" id="ARBA00022793"/>
    </source>
</evidence>